<gene>
    <name evidence="3" type="ORF">PCL_08660</name>
    <name evidence="2" type="ORF">Purlil1_11917</name>
</gene>
<feature type="compositionally biased region" description="Basic and acidic residues" evidence="1">
    <location>
        <begin position="69"/>
        <end position="82"/>
    </location>
</feature>
<proteinExistence type="predicted"/>
<evidence type="ECO:0000313" key="5">
    <source>
        <dbReference type="Proteomes" id="UP001287286"/>
    </source>
</evidence>
<evidence type="ECO:0000313" key="2">
    <source>
        <dbReference type="EMBL" id="KAK4078519.1"/>
    </source>
</evidence>
<name>A0A2U3DR14_PURLI</name>
<evidence type="ECO:0000313" key="3">
    <source>
        <dbReference type="EMBL" id="PWI64691.1"/>
    </source>
</evidence>
<comment type="caution">
    <text evidence="3">The sequence shown here is derived from an EMBL/GenBank/DDBJ whole genome shotgun (WGS) entry which is preliminary data.</text>
</comment>
<dbReference type="Proteomes" id="UP000245956">
    <property type="component" value="Unassembled WGS sequence"/>
</dbReference>
<reference evidence="2" key="3">
    <citation type="submission" date="2023-11" db="EMBL/GenBank/DDBJ databases">
        <authorList>
            <person name="Beijen E."/>
            <person name="Ohm R.A."/>
        </authorList>
    </citation>
    <scope>NUCLEOTIDE SEQUENCE</scope>
    <source>
        <strain evidence="2">CBS 150709</strain>
    </source>
</reference>
<sequence>MAMDGGGAAGIWSQRATPICVRSRRAVLPSVFAGLGEALSPDGGCSSKLCDTDGDGLAGDDDSGSSVRRSGDRRDENRGRLREHPLLREAEVDEGSRRVVRVPMAIV</sequence>
<dbReference type="AlphaFoldDB" id="A0A2U3DR14"/>
<evidence type="ECO:0000256" key="1">
    <source>
        <dbReference type="SAM" id="MobiDB-lite"/>
    </source>
</evidence>
<keyword evidence="5" id="KW-1185">Reference proteome</keyword>
<protein>
    <submittedName>
        <fullName evidence="3">Uncharacterized protein</fullName>
    </submittedName>
</protein>
<reference evidence="3 4" key="2">
    <citation type="journal article" date="2016" name="Front. Microbiol.">
        <title>Genome and transcriptome sequences reveal the specific parasitism of the nematophagous Purpureocillium lilacinum 36-1.</title>
        <authorList>
            <person name="Xie J."/>
            <person name="Li S."/>
            <person name="Mo C."/>
            <person name="Xiao X."/>
            <person name="Peng D."/>
            <person name="Wang G."/>
            <person name="Xiao Y."/>
        </authorList>
    </citation>
    <scope>NUCLEOTIDE SEQUENCE [LARGE SCALE GENOMIC DNA]</scope>
    <source>
        <strain evidence="3 4">36-1</strain>
    </source>
</reference>
<reference evidence="2 5" key="4">
    <citation type="journal article" date="2024" name="Microbiol. Resour. Announc.">
        <title>Genome annotations for the ascomycete fungi Trichoderma harzianum, Trichoderma aggressivum, and Purpureocillium lilacinum.</title>
        <authorList>
            <person name="Beijen E.P.W."/>
            <person name="Ohm R.A."/>
        </authorList>
    </citation>
    <scope>NUCLEOTIDE SEQUENCE [LARGE SCALE GENOMIC DNA]</scope>
    <source>
        <strain evidence="2 5">CBS 150709</strain>
    </source>
</reference>
<evidence type="ECO:0000313" key="4">
    <source>
        <dbReference type="Proteomes" id="UP000245956"/>
    </source>
</evidence>
<dbReference type="EMBL" id="LCWV01000048">
    <property type="protein sequence ID" value="PWI64691.1"/>
    <property type="molecule type" value="Genomic_DNA"/>
</dbReference>
<feature type="region of interest" description="Disordered" evidence="1">
    <location>
        <begin position="42"/>
        <end position="82"/>
    </location>
</feature>
<feature type="compositionally biased region" description="Acidic residues" evidence="1">
    <location>
        <begin position="52"/>
        <end position="63"/>
    </location>
</feature>
<organism evidence="3 4">
    <name type="scientific">Purpureocillium lilacinum</name>
    <name type="common">Paecilomyces lilacinus</name>
    <dbReference type="NCBI Taxonomy" id="33203"/>
    <lineage>
        <taxon>Eukaryota</taxon>
        <taxon>Fungi</taxon>
        <taxon>Dikarya</taxon>
        <taxon>Ascomycota</taxon>
        <taxon>Pezizomycotina</taxon>
        <taxon>Sordariomycetes</taxon>
        <taxon>Hypocreomycetidae</taxon>
        <taxon>Hypocreales</taxon>
        <taxon>Ophiocordycipitaceae</taxon>
        <taxon>Purpureocillium</taxon>
    </lineage>
</organism>
<accession>A0A2U3DR14</accession>
<dbReference type="Proteomes" id="UP001287286">
    <property type="component" value="Unassembled WGS sequence"/>
</dbReference>
<dbReference type="EMBL" id="JAWRVI010000081">
    <property type="protein sequence ID" value="KAK4078519.1"/>
    <property type="molecule type" value="Genomic_DNA"/>
</dbReference>
<reference evidence="3" key="1">
    <citation type="submission" date="2015-05" db="EMBL/GenBank/DDBJ databases">
        <authorList>
            <person name="Wang D.B."/>
            <person name="Wang M."/>
        </authorList>
    </citation>
    <scope>NUCLEOTIDE SEQUENCE</scope>
    <source>
        <strain evidence="3">36-1</strain>
    </source>
</reference>